<dbReference type="EMBL" id="BAABBF010000003">
    <property type="protein sequence ID" value="GAA3708582.1"/>
    <property type="molecule type" value="Genomic_DNA"/>
</dbReference>
<proteinExistence type="predicted"/>
<dbReference type="RefSeq" id="WP_344692960.1">
    <property type="nucleotide sequence ID" value="NZ_BAABBF010000003.1"/>
</dbReference>
<name>A0ABP7DSP5_9SPHN</name>
<evidence type="ECO:0000313" key="1">
    <source>
        <dbReference type="EMBL" id="GAA3708582.1"/>
    </source>
</evidence>
<accession>A0ABP7DSP5</accession>
<dbReference type="Proteomes" id="UP001500523">
    <property type="component" value="Unassembled WGS sequence"/>
</dbReference>
<evidence type="ECO:0000313" key="2">
    <source>
        <dbReference type="Proteomes" id="UP001500523"/>
    </source>
</evidence>
<comment type="caution">
    <text evidence="1">The sequence shown here is derived from an EMBL/GenBank/DDBJ whole genome shotgun (WGS) entry which is preliminary data.</text>
</comment>
<protein>
    <submittedName>
        <fullName evidence="1">Uncharacterized protein</fullName>
    </submittedName>
</protein>
<reference evidence="2" key="1">
    <citation type="journal article" date="2019" name="Int. J. Syst. Evol. Microbiol.">
        <title>The Global Catalogue of Microorganisms (GCM) 10K type strain sequencing project: providing services to taxonomists for standard genome sequencing and annotation.</title>
        <authorList>
            <consortium name="The Broad Institute Genomics Platform"/>
            <consortium name="The Broad Institute Genome Sequencing Center for Infectious Disease"/>
            <person name="Wu L."/>
            <person name="Ma J."/>
        </authorList>
    </citation>
    <scope>NUCLEOTIDE SEQUENCE [LARGE SCALE GENOMIC DNA]</scope>
    <source>
        <strain evidence="2">JCM 17498</strain>
    </source>
</reference>
<gene>
    <name evidence="1" type="ORF">GCM10022268_17380</name>
</gene>
<keyword evidence="2" id="KW-1185">Reference proteome</keyword>
<organism evidence="1 2">
    <name type="scientific">Sphingomonas cynarae</name>
    <dbReference type="NCBI Taxonomy" id="930197"/>
    <lineage>
        <taxon>Bacteria</taxon>
        <taxon>Pseudomonadati</taxon>
        <taxon>Pseudomonadota</taxon>
        <taxon>Alphaproteobacteria</taxon>
        <taxon>Sphingomonadales</taxon>
        <taxon>Sphingomonadaceae</taxon>
        <taxon>Sphingomonas</taxon>
    </lineage>
</organism>
<sequence>MRRLRNLVQQLLVSIDQLAQVLLIGIAYLFHLTDTCPSADETISSYVGRGAIAGRRWALIAESIIDRLFLLLGEAPGHCRRNVETAFIGQAPTA</sequence>